<keyword evidence="1" id="KW-1133">Transmembrane helix</keyword>
<accession>A0AA47EMH0</accession>
<dbReference type="InterPro" id="IPR047928">
    <property type="entry name" value="Perm_prefix_1"/>
</dbReference>
<feature type="transmembrane region" description="Helical" evidence="1">
    <location>
        <begin position="268"/>
        <end position="288"/>
    </location>
</feature>
<keyword evidence="1" id="KW-0812">Transmembrane</keyword>
<reference evidence="2" key="1">
    <citation type="submission" date="2021-11" db="EMBL/GenBank/DDBJ databases">
        <title>Clostridia strains as spoilage organisms.</title>
        <authorList>
            <person name="Wambui J."/>
            <person name="Stevens M.J.A."/>
            <person name="Stephan R."/>
        </authorList>
    </citation>
    <scope>NUCLEOTIDE SEQUENCE</scope>
    <source>
        <strain evidence="2">CF009</strain>
    </source>
</reference>
<evidence type="ECO:0000313" key="3">
    <source>
        <dbReference type="Proteomes" id="UP001164733"/>
    </source>
</evidence>
<dbReference type="Proteomes" id="UP001164733">
    <property type="component" value="Chromosome"/>
</dbReference>
<feature type="transmembrane region" description="Helical" evidence="1">
    <location>
        <begin position="93"/>
        <end position="114"/>
    </location>
</feature>
<sequence>MNSQSKMSKEGIDCIEKYVSNLAIGIQASSDEIKDFKNEMKANLLSSVGDLLSQGYEEINAVELAIKQFGEVDSIKTEIKEVYKTKYLYAKKLLNITIIVGVLGILLSFGGVIWKNYSVDRPINDIYSIIEKNMGNDSNPITDNMKNNLKDKVDKSFAIDYVTLQIFDKNDKYINTDRNLKYDYNYAPRMTIDESGNGRPKTLSRFVAYAQNSKQIEIKGSNKGIIVITETRDISFIIFQIVPILLLIYWVLFAIWASINSVNNKRSIIWIFVFILLNVVGYLIYYLVGRSLINKSRNKI</sequence>
<proteinExistence type="predicted"/>
<dbReference type="NCBIfam" id="NF038403">
    <property type="entry name" value="perm_prefix_1"/>
    <property type="match status" value="1"/>
</dbReference>
<evidence type="ECO:0000256" key="1">
    <source>
        <dbReference type="SAM" id="Phobius"/>
    </source>
</evidence>
<dbReference type="RefSeq" id="WP_216120228.1">
    <property type="nucleotide sequence ID" value="NZ_CP086239.1"/>
</dbReference>
<name>A0AA47EMH0_9CLOT</name>
<feature type="transmembrane region" description="Helical" evidence="1">
    <location>
        <begin position="234"/>
        <end position="256"/>
    </location>
</feature>
<organism evidence="2 3">
    <name type="scientific">Clostridium estertheticum</name>
    <dbReference type="NCBI Taxonomy" id="238834"/>
    <lineage>
        <taxon>Bacteria</taxon>
        <taxon>Bacillati</taxon>
        <taxon>Bacillota</taxon>
        <taxon>Clostridia</taxon>
        <taxon>Eubacteriales</taxon>
        <taxon>Clostridiaceae</taxon>
        <taxon>Clostridium</taxon>
    </lineage>
</organism>
<protein>
    <submittedName>
        <fullName evidence="2">PLD nuclease N-terminal domain-containing protein</fullName>
    </submittedName>
</protein>
<evidence type="ECO:0000313" key="2">
    <source>
        <dbReference type="EMBL" id="WAG62953.1"/>
    </source>
</evidence>
<gene>
    <name evidence="2" type="ORF">LL038_12250</name>
</gene>
<keyword evidence="1" id="KW-0472">Membrane</keyword>
<dbReference type="AlphaFoldDB" id="A0AA47EMH0"/>
<dbReference type="EMBL" id="CP086239">
    <property type="protein sequence ID" value="WAG62953.1"/>
    <property type="molecule type" value="Genomic_DNA"/>
</dbReference>